<keyword evidence="2" id="KW-1133">Transmembrane helix</keyword>
<gene>
    <name evidence="4" type="ORF">SNAT2548_LOCUS34870</name>
</gene>
<dbReference type="InterPro" id="IPR034737">
    <property type="entry name" value="TCTP"/>
</dbReference>
<dbReference type="PROSITE" id="PS51797">
    <property type="entry name" value="TCTP_3"/>
    <property type="match status" value="1"/>
</dbReference>
<keyword evidence="2" id="KW-0812">Transmembrane</keyword>
<feature type="domain" description="TCTP" evidence="3">
    <location>
        <begin position="117"/>
        <end position="258"/>
    </location>
</feature>
<dbReference type="SUPFAM" id="SSF51316">
    <property type="entry name" value="Mss4-like"/>
    <property type="match status" value="1"/>
</dbReference>
<keyword evidence="5" id="KW-1185">Reference proteome</keyword>
<dbReference type="OrthoDB" id="10248936at2759"/>
<evidence type="ECO:0000256" key="2">
    <source>
        <dbReference type="SAM" id="Phobius"/>
    </source>
</evidence>
<comment type="similarity">
    <text evidence="1">Belongs to the TCTP family.</text>
</comment>
<evidence type="ECO:0000313" key="5">
    <source>
        <dbReference type="Proteomes" id="UP000604046"/>
    </source>
</evidence>
<evidence type="ECO:0000259" key="3">
    <source>
        <dbReference type="PROSITE" id="PS51797"/>
    </source>
</evidence>
<dbReference type="Pfam" id="PF00838">
    <property type="entry name" value="TCTP"/>
    <property type="match status" value="1"/>
</dbReference>
<dbReference type="PANTHER" id="PTHR11991">
    <property type="entry name" value="TRANSLATIONALLY CONTROLLED TUMOR PROTEIN-RELATED"/>
    <property type="match status" value="1"/>
</dbReference>
<dbReference type="GO" id="GO:0005737">
    <property type="term" value="C:cytoplasm"/>
    <property type="evidence" value="ECO:0007669"/>
    <property type="project" value="TreeGrafter"/>
</dbReference>
<dbReference type="PANTHER" id="PTHR11991:SF0">
    <property type="entry name" value="TRANSLATIONALLY-CONTROLLED TUMOR PROTEIN"/>
    <property type="match status" value="1"/>
</dbReference>
<accession>A0A812VBP5</accession>
<dbReference type="EMBL" id="CAJNDS010002834">
    <property type="protein sequence ID" value="CAE7613245.1"/>
    <property type="molecule type" value="Genomic_DNA"/>
</dbReference>
<dbReference type="InterPro" id="IPR011323">
    <property type="entry name" value="Mss4/transl-control_tumour"/>
</dbReference>
<reference evidence="4" key="1">
    <citation type="submission" date="2021-02" db="EMBL/GenBank/DDBJ databases">
        <authorList>
            <person name="Dougan E. K."/>
            <person name="Rhodes N."/>
            <person name="Thang M."/>
            <person name="Chan C."/>
        </authorList>
    </citation>
    <scope>NUCLEOTIDE SEQUENCE</scope>
</reference>
<sequence>MGNSQWRPEAYSWFYQVTIIIGLPYTPVQEEQDKSIKKMMDNIGNLTFTVLSSSNVEHLLEQLGEELKAALVLALQVGMVGYLFFGILLAGILLMQSFGVFPKSSANLDQMPPVKAEYAWKDIVSGDTMCSDSYPHSLIFDGAVLEVRGRPTSMDIVDAFQLREVQMTKQEFMAWAENFLAKITDKLTESGKEDRIAGFKKGAADLVKFIVGKYDQFKIFAGPSSNLDASFAFAYQKEPEDKGLTFLYFRDAMKMSWNTHGASSFAEKLVSVWPRGF</sequence>
<dbReference type="InterPro" id="IPR018105">
    <property type="entry name" value="Translational_control_tumour_p"/>
</dbReference>
<name>A0A812VBP5_9DINO</name>
<organism evidence="4 5">
    <name type="scientific">Symbiodinium natans</name>
    <dbReference type="NCBI Taxonomy" id="878477"/>
    <lineage>
        <taxon>Eukaryota</taxon>
        <taxon>Sar</taxon>
        <taxon>Alveolata</taxon>
        <taxon>Dinophyceae</taxon>
        <taxon>Suessiales</taxon>
        <taxon>Symbiodiniaceae</taxon>
        <taxon>Symbiodinium</taxon>
    </lineage>
</organism>
<evidence type="ECO:0000256" key="1">
    <source>
        <dbReference type="PROSITE-ProRule" id="PRU01133"/>
    </source>
</evidence>
<proteinExistence type="inferred from homology"/>
<comment type="caution">
    <text evidence="4">The sequence shown here is derived from an EMBL/GenBank/DDBJ whole genome shotgun (WGS) entry which is preliminary data.</text>
</comment>
<keyword evidence="2" id="KW-0472">Membrane</keyword>
<protein>
    <recommendedName>
        <fullName evidence="3">TCTP domain-containing protein</fullName>
    </recommendedName>
</protein>
<dbReference type="Gene3D" id="2.170.150.10">
    <property type="entry name" value="Metal Binding Protein, Guanine Nucleotide Exchange Factor, Chain A"/>
    <property type="match status" value="2"/>
</dbReference>
<feature type="transmembrane region" description="Helical" evidence="2">
    <location>
        <begin position="69"/>
        <end position="95"/>
    </location>
</feature>
<dbReference type="AlphaFoldDB" id="A0A812VBP5"/>
<evidence type="ECO:0000313" key="4">
    <source>
        <dbReference type="EMBL" id="CAE7613245.1"/>
    </source>
</evidence>
<dbReference type="InterPro" id="IPR011057">
    <property type="entry name" value="Mss4-like_sf"/>
</dbReference>
<dbReference type="Proteomes" id="UP000604046">
    <property type="component" value="Unassembled WGS sequence"/>
</dbReference>
<dbReference type="GO" id="GO:0005509">
    <property type="term" value="F:calcium ion binding"/>
    <property type="evidence" value="ECO:0007669"/>
    <property type="project" value="TreeGrafter"/>
</dbReference>